<accession>A0ACB9MZL6</accession>
<keyword evidence="2" id="KW-1185">Reference proteome</keyword>
<organism evidence="1 2">
    <name type="scientific">Melastoma candidum</name>
    <dbReference type="NCBI Taxonomy" id="119954"/>
    <lineage>
        <taxon>Eukaryota</taxon>
        <taxon>Viridiplantae</taxon>
        <taxon>Streptophyta</taxon>
        <taxon>Embryophyta</taxon>
        <taxon>Tracheophyta</taxon>
        <taxon>Spermatophyta</taxon>
        <taxon>Magnoliopsida</taxon>
        <taxon>eudicotyledons</taxon>
        <taxon>Gunneridae</taxon>
        <taxon>Pentapetalae</taxon>
        <taxon>rosids</taxon>
        <taxon>malvids</taxon>
        <taxon>Myrtales</taxon>
        <taxon>Melastomataceae</taxon>
        <taxon>Melastomatoideae</taxon>
        <taxon>Melastomateae</taxon>
        <taxon>Melastoma</taxon>
    </lineage>
</organism>
<gene>
    <name evidence="1" type="ORF">MLD38_027920</name>
</gene>
<reference evidence="2" key="1">
    <citation type="journal article" date="2023" name="Front. Plant Sci.">
        <title>Chromosomal-level genome assembly of Melastoma candidum provides insights into trichome evolution.</title>
        <authorList>
            <person name="Zhong Y."/>
            <person name="Wu W."/>
            <person name="Sun C."/>
            <person name="Zou P."/>
            <person name="Liu Y."/>
            <person name="Dai S."/>
            <person name="Zhou R."/>
        </authorList>
    </citation>
    <scope>NUCLEOTIDE SEQUENCE [LARGE SCALE GENOMIC DNA]</scope>
</reference>
<evidence type="ECO:0000313" key="2">
    <source>
        <dbReference type="Proteomes" id="UP001057402"/>
    </source>
</evidence>
<comment type="caution">
    <text evidence="1">The sequence shown here is derived from an EMBL/GenBank/DDBJ whole genome shotgun (WGS) entry which is preliminary data.</text>
</comment>
<dbReference type="EMBL" id="CM042887">
    <property type="protein sequence ID" value="KAI4329542.1"/>
    <property type="molecule type" value="Genomic_DNA"/>
</dbReference>
<dbReference type="Proteomes" id="UP001057402">
    <property type="component" value="Chromosome 8"/>
</dbReference>
<protein>
    <submittedName>
        <fullName evidence="1">Uncharacterized protein</fullName>
    </submittedName>
</protein>
<sequence length="154" mass="17420">MEFLWYPLFRQPQQWLYGFPDPGRIANKLIQPGSSLQTMILSLTRTSRINAGQSARIRIDQNWDLGLNSRRPLVRIHTGASAPTIQNNSVTIITVTPSTPISRRPPSIDQTERRKNENNRQGNSDLGLGIGGRESRDKGLSFGRRRALWSHDTT</sequence>
<name>A0ACB9MZL6_9MYRT</name>
<evidence type="ECO:0000313" key="1">
    <source>
        <dbReference type="EMBL" id="KAI4329542.1"/>
    </source>
</evidence>
<proteinExistence type="predicted"/>